<name>A0A7J6KRI4_PERCH</name>
<accession>A0A7J6KRI4</accession>
<dbReference type="Proteomes" id="UP000591131">
    <property type="component" value="Unassembled WGS sequence"/>
</dbReference>
<comment type="caution">
    <text evidence="1">The sequence shown here is derived from an EMBL/GenBank/DDBJ whole genome shotgun (WGS) entry which is preliminary data.</text>
</comment>
<reference evidence="1 2" key="1">
    <citation type="submission" date="2020-04" db="EMBL/GenBank/DDBJ databases">
        <title>Perkinsus chesapeaki whole genome sequence.</title>
        <authorList>
            <person name="Bogema D.R."/>
        </authorList>
    </citation>
    <scope>NUCLEOTIDE SEQUENCE [LARGE SCALE GENOMIC DNA]</scope>
    <source>
        <strain evidence="1">ATCC PRA-425</strain>
    </source>
</reference>
<protein>
    <submittedName>
        <fullName evidence="1">Uncharacterized protein</fullName>
    </submittedName>
</protein>
<gene>
    <name evidence="1" type="ORF">FOL47_001544</name>
</gene>
<dbReference type="AlphaFoldDB" id="A0A7J6KRI4"/>
<organism evidence="1 2">
    <name type="scientific">Perkinsus chesapeaki</name>
    <name type="common">Clam parasite</name>
    <name type="synonym">Perkinsus andrewsi</name>
    <dbReference type="NCBI Taxonomy" id="330153"/>
    <lineage>
        <taxon>Eukaryota</taxon>
        <taxon>Sar</taxon>
        <taxon>Alveolata</taxon>
        <taxon>Perkinsozoa</taxon>
        <taxon>Perkinsea</taxon>
        <taxon>Perkinsida</taxon>
        <taxon>Perkinsidae</taxon>
        <taxon>Perkinsus</taxon>
    </lineage>
</organism>
<evidence type="ECO:0000313" key="1">
    <source>
        <dbReference type="EMBL" id="KAF4649973.1"/>
    </source>
</evidence>
<sequence length="185" mass="20569">MICLSGDTLWGRGRLAERLGEFYVLLKVSSLQHSWNLSKPNLAETYATSLVSSLNRRLSSATNAMMNSFILCDGDKSLSRFFRQARGFLGWSASSKASSERTFERSVRERTVSLLSIFASKYSARDLSVISKSESAIRSSTLTSRTYTLISLSRLLLCDSQRVPPASTNLRNLSGDLLPDEQVLK</sequence>
<proteinExistence type="predicted"/>
<keyword evidence="2" id="KW-1185">Reference proteome</keyword>
<dbReference type="EMBL" id="JAAPAO010001377">
    <property type="protein sequence ID" value="KAF4649973.1"/>
    <property type="molecule type" value="Genomic_DNA"/>
</dbReference>
<evidence type="ECO:0000313" key="2">
    <source>
        <dbReference type="Proteomes" id="UP000591131"/>
    </source>
</evidence>